<dbReference type="EMBL" id="BGPR01016493">
    <property type="protein sequence ID" value="GBN73211.1"/>
    <property type="molecule type" value="Genomic_DNA"/>
</dbReference>
<reference evidence="1 2" key="1">
    <citation type="journal article" date="2019" name="Sci. Rep.">
        <title>Orb-weaving spider Araneus ventricosus genome elucidates the spidroin gene catalogue.</title>
        <authorList>
            <person name="Kono N."/>
            <person name="Nakamura H."/>
            <person name="Ohtoshi R."/>
            <person name="Moran D.A.P."/>
            <person name="Shinohara A."/>
            <person name="Yoshida Y."/>
            <person name="Fujiwara M."/>
            <person name="Mori M."/>
            <person name="Tomita M."/>
            <person name="Arakawa K."/>
        </authorList>
    </citation>
    <scope>NUCLEOTIDE SEQUENCE [LARGE SCALE GENOMIC DNA]</scope>
</reference>
<feature type="non-terminal residue" evidence="1">
    <location>
        <position position="1"/>
    </location>
</feature>
<dbReference type="Proteomes" id="UP000499080">
    <property type="component" value="Unassembled WGS sequence"/>
</dbReference>
<sequence length="93" mass="10445">IVCTHERTPELRNPAPDLFYYLARHPDPLTSSFQNYNMEKDERGKSSHPPLHLIHSHSILTRSSGQIDQGHVSTVCKDRGAGTPLNHPLLTAH</sequence>
<gene>
    <name evidence="1" type="ORF">AVEN_256131_1</name>
</gene>
<accession>A0A4Y2RC16</accession>
<comment type="caution">
    <text evidence="1">The sequence shown here is derived from an EMBL/GenBank/DDBJ whole genome shotgun (WGS) entry which is preliminary data.</text>
</comment>
<evidence type="ECO:0000313" key="2">
    <source>
        <dbReference type="Proteomes" id="UP000499080"/>
    </source>
</evidence>
<keyword evidence="2" id="KW-1185">Reference proteome</keyword>
<organism evidence="1 2">
    <name type="scientific">Araneus ventricosus</name>
    <name type="common">Orbweaver spider</name>
    <name type="synonym">Epeira ventricosa</name>
    <dbReference type="NCBI Taxonomy" id="182803"/>
    <lineage>
        <taxon>Eukaryota</taxon>
        <taxon>Metazoa</taxon>
        <taxon>Ecdysozoa</taxon>
        <taxon>Arthropoda</taxon>
        <taxon>Chelicerata</taxon>
        <taxon>Arachnida</taxon>
        <taxon>Araneae</taxon>
        <taxon>Araneomorphae</taxon>
        <taxon>Entelegynae</taxon>
        <taxon>Araneoidea</taxon>
        <taxon>Araneidae</taxon>
        <taxon>Araneus</taxon>
    </lineage>
</organism>
<proteinExistence type="predicted"/>
<protein>
    <submittedName>
        <fullName evidence="1">Uncharacterized protein</fullName>
    </submittedName>
</protein>
<dbReference type="AlphaFoldDB" id="A0A4Y2RC16"/>
<name>A0A4Y2RC16_ARAVE</name>
<evidence type="ECO:0000313" key="1">
    <source>
        <dbReference type="EMBL" id="GBN73211.1"/>
    </source>
</evidence>